<dbReference type="CDD" id="cd02042">
    <property type="entry name" value="ParAB_family"/>
    <property type="match status" value="1"/>
</dbReference>
<gene>
    <name evidence="2" type="ORF">A2806_01380</name>
</gene>
<dbReference type="InterPro" id="IPR050678">
    <property type="entry name" value="DNA_Partitioning_ATPase"/>
</dbReference>
<evidence type="ECO:0000313" key="3">
    <source>
        <dbReference type="Proteomes" id="UP000177629"/>
    </source>
</evidence>
<sequence>MAKIIAIANQKGGTGKTTTAVHLASALAAQGKRVLLVDADPQANATTLLGIAPESLATSLYHVLIGQVSARESIVQGPQENLDILPATPELAGATVELFELEDYELLLRQALEDIKGDYDFVLVDCPPSLGILTVNALAAADEVIVPVSPSPFALDGLRQLVETLNLIQQNLDIPTAIRGTLLTMHERNNRTAMRVAKELWRGAHPVFEVIIPKHPLLAEAPFINRPVVITHPESDIAQTFHALAREILNEGTGNPAPEQVRYGASGE</sequence>
<dbReference type="InterPro" id="IPR027417">
    <property type="entry name" value="P-loop_NTPase"/>
</dbReference>
<evidence type="ECO:0000313" key="2">
    <source>
        <dbReference type="EMBL" id="OHA47732.1"/>
    </source>
</evidence>
<dbReference type="AlphaFoldDB" id="A0A1G2PJC4"/>
<dbReference type="Gene3D" id="3.40.50.300">
    <property type="entry name" value="P-loop containing nucleotide triphosphate hydrolases"/>
    <property type="match status" value="1"/>
</dbReference>
<proteinExistence type="predicted"/>
<evidence type="ECO:0000259" key="1">
    <source>
        <dbReference type="Pfam" id="PF13614"/>
    </source>
</evidence>
<dbReference type="PANTHER" id="PTHR13696:SF52">
    <property type="entry name" value="PARA FAMILY PROTEIN CT_582"/>
    <property type="match status" value="1"/>
</dbReference>
<protein>
    <recommendedName>
        <fullName evidence="1">AAA domain-containing protein</fullName>
    </recommendedName>
</protein>
<feature type="domain" description="AAA" evidence="1">
    <location>
        <begin position="2"/>
        <end position="172"/>
    </location>
</feature>
<dbReference type="Pfam" id="PF13614">
    <property type="entry name" value="AAA_31"/>
    <property type="match status" value="1"/>
</dbReference>
<dbReference type="STRING" id="1802362.A2806_01380"/>
<dbReference type="EMBL" id="MHSS01000014">
    <property type="protein sequence ID" value="OHA47732.1"/>
    <property type="molecule type" value="Genomic_DNA"/>
</dbReference>
<dbReference type="PANTHER" id="PTHR13696">
    <property type="entry name" value="P-LOOP CONTAINING NUCLEOSIDE TRIPHOSPHATE HYDROLASE"/>
    <property type="match status" value="1"/>
</dbReference>
<comment type="caution">
    <text evidence="2">The sequence shown here is derived from an EMBL/GenBank/DDBJ whole genome shotgun (WGS) entry which is preliminary data.</text>
</comment>
<dbReference type="FunFam" id="3.40.50.300:FF:000285">
    <property type="entry name" value="Sporulation initiation inhibitor Soj"/>
    <property type="match status" value="1"/>
</dbReference>
<accession>A0A1G2PJC4</accession>
<dbReference type="Proteomes" id="UP000177629">
    <property type="component" value="Unassembled WGS sequence"/>
</dbReference>
<reference evidence="2 3" key="1">
    <citation type="journal article" date="2016" name="Nat. Commun.">
        <title>Thousands of microbial genomes shed light on interconnected biogeochemical processes in an aquifer system.</title>
        <authorList>
            <person name="Anantharaman K."/>
            <person name="Brown C.T."/>
            <person name="Hug L.A."/>
            <person name="Sharon I."/>
            <person name="Castelle C.J."/>
            <person name="Probst A.J."/>
            <person name="Thomas B.C."/>
            <person name="Singh A."/>
            <person name="Wilkins M.J."/>
            <person name="Karaoz U."/>
            <person name="Brodie E.L."/>
            <person name="Williams K.H."/>
            <person name="Hubbard S.S."/>
            <person name="Banfield J.F."/>
        </authorList>
    </citation>
    <scope>NUCLEOTIDE SEQUENCE [LARGE SCALE GENOMIC DNA]</scope>
</reference>
<name>A0A1G2PJC4_9BACT</name>
<dbReference type="SUPFAM" id="SSF52540">
    <property type="entry name" value="P-loop containing nucleoside triphosphate hydrolases"/>
    <property type="match status" value="1"/>
</dbReference>
<organism evidence="2 3">
    <name type="scientific">Candidatus Terrybacteria bacterium RIFCSPHIGHO2_01_FULL_48_17</name>
    <dbReference type="NCBI Taxonomy" id="1802362"/>
    <lineage>
        <taxon>Bacteria</taxon>
        <taxon>Candidatus Terryibacteriota</taxon>
    </lineage>
</organism>
<dbReference type="InterPro" id="IPR025669">
    <property type="entry name" value="AAA_dom"/>
</dbReference>